<dbReference type="EMBL" id="JBBWWR010000007">
    <property type="protein sequence ID" value="KAK8963338.1"/>
    <property type="molecule type" value="Genomic_DNA"/>
</dbReference>
<dbReference type="Pfam" id="PF13639">
    <property type="entry name" value="zf-RING_2"/>
    <property type="match status" value="1"/>
</dbReference>
<evidence type="ECO:0000313" key="5">
    <source>
        <dbReference type="Proteomes" id="UP001412067"/>
    </source>
</evidence>
<proteinExistence type="predicted"/>
<dbReference type="Proteomes" id="UP001412067">
    <property type="component" value="Unassembled WGS sequence"/>
</dbReference>
<dbReference type="InterPro" id="IPR013083">
    <property type="entry name" value="Znf_RING/FYVE/PHD"/>
</dbReference>
<keyword evidence="1" id="KW-0863">Zinc-finger</keyword>
<keyword evidence="2" id="KW-0472">Membrane</keyword>
<gene>
    <name evidence="4" type="primary">ATL67</name>
    <name evidence="4" type="ORF">KSP40_PGU016419</name>
</gene>
<organism evidence="4 5">
    <name type="scientific">Platanthera guangdongensis</name>
    <dbReference type="NCBI Taxonomy" id="2320717"/>
    <lineage>
        <taxon>Eukaryota</taxon>
        <taxon>Viridiplantae</taxon>
        <taxon>Streptophyta</taxon>
        <taxon>Embryophyta</taxon>
        <taxon>Tracheophyta</taxon>
        <taxon>Spermatophyta</taxon>
        <taxon>Magnoliopsida</taxon>
        <taxon>Liliopsida</taxon>
        <taxon>Asparagales</taxon>
        <taxon>Orchidaceae</taxon>
        <taxon>Orchidoideae</taxon>
        <taxon>Orchideae</taxon>
        <taxon>Orchidinae</taxon>
        <taxon>Platanthera</taxon>
    </lineage>
</organism>
<evidence type="ECO:0000313" key="4">
    <source>
        <dbReference type="EMBL" id="KAK8963338.1"/>
    </source>
</evidence>
<dbReference type="PROSITE" id="PS50089">
    <property type="entry name" value="ZF_RING_2"/>
    <property type="match status" value="1"/>
</dbReference>
<evidence type="ECO:0000256" key="1">
    <source>
        <dbReference type="PROSITE-ProRule" id="PRU00175"/>
    </source>
</evidence>
<keyword evidence="2" id="KW-0812">Transmembrane</keyword>
<accession>A0ABR2MK41</accession>
<dbReference type="PANTHER" id="PTHR47035">
    <property type="entry name" value="OS11G0150450 PROTEIN"/>
    <property type="match status" value="1"/>
</dbReference>
<keyword evidence="1" id="KW-0862">Zinc</keyword>
<keyword evidence="1" id="KW-0479">Metal-binding</keyword>
<sequence length="244" mass="27552">MAGAEIRRDRDSETPALHECHSPRSIFAIRIRSRYLPSLPPTLHGLFDGGKRARVRPSPPRIPAASSNPRVCQLRRRFKPSPEKMISSGLNLVMTVIGFAVSTMFIVFVCTRLICARIQLRASTRSFAGSDLSIMERGIHGLEPVVVSSFPTKYVDQFTYGQDTKCAVCLSDYQEKDLLRVLPYCGHAYHASCIDKWLKHHWTCPVCRISLRESPDSRKKTQPTQSASIPPLVRENFVPDSHQY</sequence>
<name>A0ABR2MK41_9ASPA</name>
<protein>
    <submittedName>
        <fullName evidence="4">RING-H2 finger protein ATL67</fullName>
    </submittedName>
</protein>
<feature type="domain" description="RING-type" evidence="3">
    <location>
        <begin position="166"/>
        <end position="208"/>
    </location>
</feature>
<dbReference type="InterPro" id="IPR001841">
    <property type="entry name" value="Znf_RING"/>
</dbReference>
<evidence type="ECO:0000256" key="2">
    <source>
        <dbReference type="SAM" id="Phobius"/>
    </source>
</evidence>
<dbReference type="SUPFAM" id="SSF57850">
    <property type="entry name" value="RING/U-box"/>
    <property type="match status" value="1"/>
</dbReference>
<feature type="transmembrane region" description="Helical" evidence="2">
    <location>
        <begin position="85"/>
        <end position="109"/>
    </location>
</feature>
<reference evidence="4 5" key="1">
    <citation type="journal article" date="2022" name="Nat. Plants">
        <title>Genomes of leafy and leafless Platanthera orchids illuminate the evolution of mycoheterotrophy.</title>
        <authorList>
            <person name="Li M.H."/>
            <person name="Liu K.W."/>
            <person name="Li Z."/>
            <person name="Lu H.C."/>
            <person name="Ye Q.L."/>
            <person name="Zhang D."/>
            <person name="Wang J.Y."/>
            <person name="Li Y.F."/>
            <person name="Zhong Z.M."/>
            <person name="Liu X."/>
            <person name="Yu X."/>
            <person name="Liu D.K."/>
            <person name="Tu X.D."/>
            <person name="Liu B."/>
            <person name="Hao Y."/>
            <person name="Liao X.Y."/>
            <person name="Jiang Y.T."/>
            <person name="Sun W.H."/>
            <person name="Chen J."/>
            <person name="Chen Y.Q."/>
            <person name="Ai Y."/>
            <person name="Zhai J.W."/>
            <person name="Wu S.S."/>
            <person name="Zhou Z."/>
            <person name="Hsiao Y.Y."/>
            <person name="Wu W.L."/>
            <person name="Chen Y.Y."/>
            <person name="Lin Y.F."/>
            <person name="Hsu J.L."/>
            <person name="Li C.Y."/>
            <person name="Wang Z.W."/>
            <person name="Zhao X."/>
            <person name="Zhong W.Y."/>
            <person name="Ma X.K."/>
            <person name="Ma L."/>
            <person name="Huang J."/>
            <person name="Chen G.Z."/>
            <person name="Huang M.Z."/>
            <person name="Huang L."/>
            <person name="Peng D.H."/>
            <person name="Luo Y.B."/>
            <person name="Zou S.Q."/>
            <person name="Chen S.P."/>
            <person name="Lan S."/>
            <person name="Tsai W.C."/>
            <person name="Van de Peer Y."/>
            <person name="Liu Z.J."/>
        </authorList>
    </citation>
    <scope>NUCLEOTIDE SEQUENCE [LARGE SCALE GENOMIC DNA]</scope>
    <source>
        <strain evidence="4">Lor288</strain>
    </source>
</reference>
<dbReference type="PANTHER" id="PTHR47035:SF3">
    <property type="entry name" value="OS11G0150450 PROTEIN"/>
    <property type="match status" value="1"/>
</dbReference>
<dbReference type="SMART" id="SM00184">
    <property type="entry name" value="RING"/>
    <property type="match status" value="1"/>
</dbReference>
<dbReference type="CDD" id="cd16461">
    <property type="entry name" value="RING-H2_EL5-like"/>
    <property type="match status" value="1"/>
</dbReference>
<evidence type="ECO:0000259" key="3">
    <source>
        <dbReference type="PROSITE" id="PS50089"/>
    </source>
</evidence>
<keyword evidence="2" id="KW-1133">Transmembrane helix</keyword>
<dbReference type="InterPro" id="IPR053070">
    <property type="entry name" value="RING-type_E3_ubiquitin-ligase"/>
</dbReference>
<comment type="caution">
    <text evidence="4">The sequence shown here is derived from an EMBL/GenBank/DDBJ whole genome shotgun (WGS) entry which is preliminary data.</text>
</comment>
<keyword evidence="5" id="KW-1185">Reference proteome</keyword>
<dbReference type="Gene3D" id="3.30.40.10">
    <property type="entry name" value="Zinc/RING finger domain, C3HC4 (zinc finger)"/>
    <property type="match status" value="1"/>
</dbReference>